<dbReference type="InterPro" id="IPR001466">
    <property type="entry name" value="Beta-lactam-related"/>
</dbReference>
<dbReference type="InterPro" id="IPR012338">
    <property type="entry name" value="Beta-lactam/transpept-like"/>
</dbReference>
<keyword evidence="4" id="KW-1185">Reference proteome</keyword>
<dbReference type="Gene3D" id="3.40.710.10">
    <property type="entry name" value="DD-peptidase/beta-lactamase superfamily"/>
    <property type="match status" value="1"/>
</dbReference>
<dbReference type="STRING" id="685588.A0A067TZM8"/>
<evidence type="ECO:0000313" key="4">
    <source>
        <dbReference type="Proteomes" id="UP000027222"/>
    </source>
</evidence>
<protein>
    <recommendedName>
        <fullName evidence="2">Beta-lactamase-related domain-containing protein</fullName>
    </recommendedName>
</protein>
<evidence type="ECO:0000256" key="1">
    <source>
        <dbReference type="ARBA" id="ARBA00038473"/>
    </source>
</evidence>
<proteinExistence type="inferred from homology"/>
<name>A0A067TZM8_GALM3</name>
<dbReference type="OrthoDB" id="428260at2759"/>
<dbReference type="PANTHER" id="PTHR22935:SF95">
    <property type="entry name" value="BETA-LACTAMASE-LIKE 1-RELATED"/>
    <property type="match status" value="1"/>
</dbReference>
<dbReference type="InterPro" id="IPR051478">
    <property type="entry name" value="Beta-lactamase-like_AB/R"/>
</dbReference>
<dbReference type="EMBL" id="KL142367">
    <property type="protein sequence ID" value="KDR85444.1"/>
    <property type="molecule type" value="Genomic_DNA"/>
</dbReference>
<accession>A0A067TZM8</accession>
<dbReference type="Pfam" id="PF00144">
    <property type="entry name" value="Beta-lactamase"/>
    <property type="match status" value="1"/>
</dbReference>
<gene>
    <name evidence="3" type="ORF">GALMADRAFT_234319</name>
</gene>
<sequence length="613" mass="67408">MGLVEKIQDLTDDNQQTGLVERRRQRRSPVVRALRWVACLAVLWATASAFKSPSIFSSLVNNAPTSLGNLNWPWSKERCRPPSANLFALHPPRPSNDLIIKASENLDKYLTDRVSKPDIDSISIAVVTSTGPIFEAGYGVLRANESDPGEEVRGEDPLPVDRDSIYRIASISKMFTVLETLILRERGALSWDDPVEKYLPDFSPPSESYGWANHLAGLQAGDEKPRITLRQLASHLAGIGRDYPPSDVGDWPLVDPPQSNSLASGHVRTPEYDELMDSVAEYPLVNTPYLYPIYSNTGISLLGLSNLAANRLASANASAEPQTHKELLKRDIFDPLELNSSFYRIPASDKLRAHIAVPKTDADWADISLGDMSDAAGGQYSSLGDLATLMRTFLAPDAKGAVVSARVVNEWLRPLYVWGESTQRVGAPWEVLSLEGSTTYTKGGNLPGYHSEFALVPEYSVGIIVLVTGTYSDTTTILKEAAKRFLPTFEKLHEVELRRRYVGTWANGEDVAEVVVQDKGALYLKKLVVRGVDVLKLVKAPSPAALWSTGRVGEFRLAIGRPELNDVSNIGCWPYWISIDPGVNSRGAPVDLLYWKNGVLSYPSAGVNLARNR</sequence>
<dbReference type="PANTHER" id="PTHR22935">
    <property type="entry name" value="PENICILLIN-BINDING PROTEIN"/>
    <property type="match status" value="1"/>
</dbReference>
<feature type="domain" description="Beta-lactamase-related" evidence="2">
    <location>
        <begin position="107"/>
        <end position="474"/>
    </location>
</feature>
<dbReference type="HOGENOM" id="CLU_030521_0_0_1"/>
<comment type="similarity">
    <text evidence="1">Belongs to the beta-lactamase family.</text>
</comment>
<organism evidence="3 4">
    <name type="scientific">Galerina marginata (strain CBS 339.88)</name>
    <dbReference type="NCBI Taxonomy" id="685588"/>
    <lineage>
        <taxon>Eukaryota</taxon>
        <taxon>Fungi</taxon>
        <taxon>Dikarya</taxon>
        <taxon>Basidiomycota</taxon>
        <taxon>Agaricomycotina</taxon>
        <taxon>Agaricomycetes</taxon>
        <taxon>Agaricomycetidae</taxon>
        <taxon>Agaricales</taxon>
        <taxon>Agaricineae</taxon>
        <taxon>Strophariaceae</taxon>
        <taxon>Galerina</taxon>
    </lineage>
</organism>
<evidence type="ECO:0000313" key="3">
    <source>
        <dbReference type="EMBL" id="KDR85444.1"/>
    </source>
</evidence>
<dbReference type="SUPFAM" id="SSF56601">
    <property type="entry name" value="beta-lactamase/transpeptidase-like"/>
    <property type="match status" value="1"/>
</dbReference>
<dbReference type="Proteomes" id="UP000027222">
    <property type="component" value="Unassembled WGS sequence"/>
</dbReference>
<dbReference type="AlphaFoldDB" id="A0A067TZM8"/>
<evidence type="ECO:0000259" key="2">
    <source>
        <dbReference type="Pfam" id="PF00144"/>
    </source>
</evidence>
<reference evidence="4" key="1">
    <citation type="journal article" date="2014" name="Proc. Natl. Acad. Sci. U.S.A.">
        <title>Extensive sampling of basidiomycete genomes demonstrates inadequacy of the white-rot/brown-rot paradigm for wood decay fungi.</title>
        <authorList>
            <person name="Riley R."/>
            <person name="Salamov A.A."/>
            <person name="Brown D.W."/>
            <person name="Nagy L.G."/>
            <person name="Floudas D."/>
            <person name="Held B.W."/>
            <person name="Levasseur A."/>
            <person name="Lombard V."/>
            <person name="Morin E."/>
            <person name="Otillar R."/>
            <person name="Lindquist E.A."/>
            <person name="Sun H."/>
            <person name="LaButti K.M."/>
            <person name="Schmutz J."/>
            <person name="Jabbour D."/>
            <person name="Luo H."/>
            <person name="Baker S.E."/>
            <person name="Pisabarro A.G."/>
            <person name="Walton J.D."/>
            <person name="Blanchette R.A."/>
            <person name="Henrissat B."/>
            <person name="Martin F."/>
            <person name="Cullen D."/>
            <person name="Hibbett D.S."/>
            <person name="Grigoriev I.V."/>
        </authorList>
    </citation>
    <scope>NUCLEOTIDE SEQUENCE [LARGE SCALE GENOMIC DNA]</scope>
    <source>
        <strain evidence="4">CBS 339.88</strain>
    </source>
</reference>